<keyword evidence="3" id="KW-1185">Reference proteome</keyword>
<dbReference type="InterPro" id="IPR036869">
    <property type="entry name" value="J_dom_sf"/>
</dbReference>
<evidence type="ECO:0000313" key="3">
    <source>
        <dbReference type="Proteomes" id="UP000321362"/>
    </source>
</evidence>
<accession>A0A5B8W2E2</accession>
<evidence type="ECO:0000313" key="2">
    <source>
        <dbReference type="EMBL" id="QEC78014.1"/>
    </source>
</evidence>
<evidence type="ECO:0000256" key="1">
    <source>
        <dbReference type="SAM" id="MobiDB-lite"/>
    </source>
</evidence>
<dbReference type="EMBL" id="CP042437">
    <property type="protein sequence ID" value="QEC78014.1"/>
    <property type="molecule type" value="Genomic_DNA"/>
</dbReference>
<feature type="region of interest" description="Disordered" evidence="1">
    <location>
        <begin position="175"/>
        <end position="201"/>
    </location>
</feature>
<name>A0A5B8W2E2_9SPHI</name>
<evidence type="ECO:0008006" key="4">
    <source>
        <dbReference type="Google" id="ProtNLM"/>
    </source>
</evidence>
<dbReference type="SUPFAM" id="SSF46565">
    <property type="entry name" value="Chaperone J-domain"/>
    <property type="match status" value="1"/>
</dbReference>
<dbReference type="OrthoDB" id="114754at2"/>
<reference evidence="2 3" key="1">
    <citation type="journal article" date="2013" name="J. Microbiol.">
        <title>Mucilaginibacter ginsenosidivorax sp. nov., with ginsenoside converting activity isolated from sediment.</title>
        <authorList>
            <person name="Kim J.K."/>
            <person name="Choi T.E."/>
            <person name="Liu Q.M."/>
            <person name="Park H.Y."/>
            <person name="Yi T.H."/>
            <person name="Yoon M.H."/>
            <person name="Kim S.C."/>
            <person name="Im W.T."/>
        </authorList>
    </citation>
    <scope>NUCLEOTIDE SEQUENCE [LARGE SCALE GENOMIC DNA]</scope>
    <source>
        <strain evidence="2 3">KHI28</strain>
    </source>
</reference>
<dbReference type="Proteomes" id="UP000321362">
    <property type="component" value="Chromosome"/>
</dbReference>
<gene>
    <name evidence="2" type="ORF">FSB76_19490</name>
</gene>
<dbReference type="KEGG" id="mgk:FSB76_19490"/>
<proteinExistence type="predicted"/>
<dbReference type="RefSeq" id="WP_147056239.1">
    <property type="nucleotide sequence ID" value="NZ_CP042437.1"/>
</dbReference>
<sequence>MKLVKTSKNQEQVKRSKTYIKYEKLLADIEKKKQFKLNLQEGLQKAYAKIEAELAPMDHELQLLLRDFLIRLDELATEFGVGKLNKEYLQSYMTNELEQLLNTFGHQDTVLSALFQKYAQVSMNDLENDEDLMEVAKSMGAMLGVEIDIKELLEKGQEEFLEAYKEKIIEHINNNPKDFTDAENLGDSPKTAANKKEANETDRIAKDARSIYMRLVKKFHPDLETDEEARNHKTEIIKQVTHAYQENDFLTLLKLQITYIDDNETDATSVADDMLKRYVKLLGKQLEELNASIHETHFTSGTAIADFIDKNGKFSPQKFAASRRHIQKQIEILKSTLASSKKRPKGWFKEQLMMAKDVVMQNMMEDMFADIFDTDF</sequence>
<protein>
    <recommendedName>
        <fullName evidence="4">J domain-containing protein</fullName>
    </recommendedName>
</protein>
<organism evidence="2 3">
    <name type="scientific">Mucilaginibacter ginsenosidivorax</name>
    <dbReference type="NCBI Taxonomy" id="862126"/>
    <lineage>
        <taxon>Bacteria</taxon>
        <taxon>Pseudomonadati</taxon>
        <taxon>Bacteroidota</taxon>
        <taxon>Sphingobacteriia</taxon>
        <taxon>Sphingobacteriales</taxon>
        <taxon>Sphingobacteriaceae</taxon>
        <taxon>Mucilaginibacter</taxon>
    </lineage>
</organism>
<dbReference type="AlphaFoldDB" id="A0A5B8W2E2"/>